<comment type="caution">
    <text evidence="1">The sequence shown here is derived from an EMBL/GenBank/DDBJ whole genome shotgun (WGS) entry which is preliminary data.</text>
</comment>
<gene>
    <name evidence="1" type="ORF">MVEN_00894400</name>
</gene>
<evidence type="ECO:0000313" key="1">
    <source>
        <dbReference type="EMBL" id="KAF7358439.1"/>
    </source>
</evidence>
<dbReference type="EMBL" id="JACAZI010000006">
    <property type="protein sequence ID" value="KAF7358439.1"/>
    <property type="molecule type" value="Genomic_DNA"/>
</dbReference>
<evidence type="ECO:0000313" key="2">
    <source>
        <dbReference type="Proteomes" id="UP000620124"/>
    </source>
</evidence>
<accession>A0A8H6YG93</accession>
<name>A0A8H6YG93_9AGAR</name>
<dbReference type="OrthoDB" id="3365698at2759"/>
<organism evidence="1 2">
    <name type="scientific">Mycena venus</name>
    <dbReference type="NCBI Taxonomy" id="2733690"/>
    <lineage>
        <taxon>Eukaryota</taxon>
        <taxon>Fungi</taxon>
        <taxon>Dikarya</taxon>
        <taxon>Basidiomycota</taxon>
        <taxon>Agaricomycotina</taxon>
        <taxon>Agaricomycetes</taxon>
        <taxon>Agaricomycetidae</taxon>
        <taxon>Agaricales</taxon>
        <taxon>Marasmiineae</taxon>
        <taxon>Mycenaceae</taxon>
        <taxon>Mycena</taxon>
    </lineage>
</organism>
<sequence length="404" mass="45745">MAQICLTCGAPQATLASILQEADALGATVASSSPRLTSLLTSNTAPLESEILFIRRIVSDGQAQVNALDAQIGVLEALVPQLQAALAQLVRRRDEAAMNVRRHQSVISPIRLMPPELICEIFTLTVESRTGFFYPPWQLGQISQSWRHLALSYPSLWSYITITTTYVSSYLPYTVSPSKFTRLLLQIETQLLRSANAPLDIDWSNANSDMEPRLLELLFPHCSRWRSLRLRGPGSLMFQPFSLHWLRPLDGRLSKLEKLHVMDFYIVYMPDIFPTVPNLRSVLLSDSLSHSAFRDHSPYISIPWRQVTQYRGTYTPDQQLRILTAAKNVAVCSLAFRSFDAYDLSTHPVAVLPRLRRLYIGKEADLSAISRRPSWKTSLRRILRPRPSHYSISGSRVPRVPRAH</sequence>
<reference evidence="1" key="1">
    <citation type="submission" date="2020-05" db="EMBL/GenBank/DDBJ databases">
        <title>Mycena genomes resolve the evolution of fungal bioluminescence.</title>
        <authorList>
            <person name="Tsai I.J."/>
        </authorList>
    </citation>
    <scope>NUCLEOTIDE SEQUENCE</scope>
    <source>
        <strain evidence="1">CCC161011</strain>
    </source>
</reference>
<protein>
    <submittedName>
        <fullName evidence="1">F-box domain-containing protein</fullName>
    </submittedName>
</protein>
<dbReference type="AlphaFoldDB" id="A0A8H6YG93"/>
<dbReference type="Proteomes" id="UP000620124">
    <property type="component" value="Unassembled WGS sequence"/>
</dbReference>
<proteinExistence type="predicted"/>
<keyword evidence="2" id="KW-1185">Reference proteome</keyword>